<comment type="caution">
    <text evidence="1">The sequence shown here is derived from an EMBL/GenBank/DDBJ whole genome shotgun (WGS) entry which is preliminary data.</text>
</comment>
<accession>A0AAD5T6D7</accession>
<name>A0AAD5T6D7_9FUNG</name>
<reference evidence="1" key="1">
    <citation type="submission" date="2020-05" db="EMBL/GenBank/DDBJ databases">
        <title>Phylogenomic resolution of chytrid fungi.</title>
        <authorList>
            <person name="Stajich J.E."/>
            <person name="Amses K."/>
            <person name="Simmons R."/>
            <person name="Seto K."/>
            <person name="Myers J."/>
            <person name="Bonds A."/>
            <person name="Quandt C.A."/>
            <person name="Barry K."/>
            <person name="Liu P."/>
            <person name="Grigoriev I."/>
            <person name="Longcore J.E."/>
            <person name="James T.Y."/>
        </authorList>
    </citation>
    <scope>NUCLEOTIDE SEQUENCE</scope>
    <source>
        <strain evidence="1">JEL0513</strain>
    </source>
</reference>
<gene>
    <name evidence="1" type="ORF">HK100_006159</name>
</gene>
<dbReference type="Proteomes" id="UP001211907">
    <property type="component" value="Unassembled WGS sequence"/>
</dbReference>
<dbReference type="AlphaFoldDB" id="A0AAD5T6D7"/>
<organism evidence="1 2">
    <name type="scientific">Physocladia obscura</name>
    <dbReference type="NCBI Taxonomy" id="109957"/>
    <lineage>
        <taxon>Eukaryota</taxon>
        <taxon>Fungi</taxon>
        <taxon>Fungi incertae sedis</taxon>
        <taxon>Chytridiomycota</taxon>
        <taxon>Chytridiomycota incertae sedis</taxon>
        <taxon>Chytridiomycetes</taxon>
        <taxon>Chytridiales</taxon>
        <taxon>Chytriomycetaceae</taxon>
        <taxon>Physocladia</taxon>
    </lineage>
</organism>
<feature type="non-terminal residue" evidence="1">
    <location>
        <position position="1"/>
    </location>
</feature>
<evidence type="ECO:0000313" key="1">
    <source>
        <dbReference type="EMBL" id="KAJ3131613.1"/>
    </source>
</evidence>
<evidence type="ECO:0000313" key="2">
    <source>
        <dbReference type="Proteomes" id="UP001211907"/>
    </source>
</evidence>
<dbReference type="EMBL" id="JADGJH010000287">
    <property type="protein sequence ID" value="KAJ3131613.1"/>
    <property type="molecule type" value="Genomic_DNA"/>
</dbReference>
<keyword evidence="2" id="KW-1185">Reference proteome</keyword>
<sequence>TRTLKAAVEVFTGEEVEIKARAVEIVLAVGEKPEVAVAALTDEIIEENTGVPADATTPTSVAENDTLVSKVKSFTVEEISDEPSQTILPVTNEILTEELKVTAANALRNDSSEFNEVTTVKVIRRIVKVSRRIVVENGQEKDVIEEVEEYVEDGDNPVSVVISAEVRENGFEKGIHGKAEESAANTNFAVTESVIKSNPLSIVNQVTPVIEATKSPIDPSTVATEYVVVEKTHASEITELVQNLSSNGIEIVANLDSNPQPKHRGFFGSFFRRPTAVTNTVTENEIRDIQAEESSNITNNRKEMVVAEISPIDVTKEFATEAIVQESKSVEVNEQVWDINADSKNAKRRSILSTIFGSSKSTESLENLEKAKAVSKSGLDETFEILDSAVSDDIHLVSVYFFVVEWDIHSQNLVFSRLILNGSFFQR</sequence>
<proteinExistence type="predicted"/>
<protein>
    <submittedName>
        <fullName evidence="1">Uncharacterized protein</fullName>
    </submittedName>
</protein>